<accession>A0ABT9QAI7</accession>
<feature type="region of interest" description="Disordered" evidence="1">
    <location>
        <begin position="37"/>
        <end position="75"/>
    </location>
</feature>
<gene>
    <name evidence="2" type="ORF">J2853_002290</name>
</gene>
<comment type="caution">
    <text evidence="2">The sequence shown here is derived from an EMBL/GenBank/DDBJ whole genome shotgun (WGS) entry which is preliminary data.</text>
</comment>
<dbReference type="Proteomes" id="UP001225356">
    <property type="component" value="Unassembled WGS sequence"/>
</dbReference>
<reference evidence="2 3" key="1">
    <citation type="submission" date="2023-07" db="EMBL/GenBank/DDBJ databases">
        <title>Sequencing the genomes of 1000 actinobacteria strains.</title>
        <authorList>
            <person name="Klenk H.-P."/>
        </authorList>
    </citation>
    <scope>NUCLEOTIDE SEQUENCE [LARGE SCALE GENOMIC DNA]</scope>
    <source>
        <strain evidence="2 3">DSM 46740</strain>
    </source>
</reference>
<proteinExistence type="predicted"/>
<evidence type="ECO:0000313" key="2">
    <source>
        <dbReference type="EMBL" id="MDP9843079.1"/>
    </source>
</evidence>
<sequence length="75" mass="7867">MQVRQRGAERVRTVAVIGAAVVARGGLVAPATVPTLKERSRSSLDAVRTVAVTRRERGPGARPPPSWPPGTANSI</sequence>
<name>A0ABT9QAI7_9ACTN</name>
<evidence type="ECO:0000313" key="3">
    <source>
        <dbReference type="Proteomes" id="UP001225356"/>
    </source>
</evidence>
<protein>
    <recommendedName>
        <fullName evidence="4">Secreted protein</fullName>
    </recommendedName>
</protein>
<evidence type="ECO:0000256" key="1">
    <source>
        <dbReference type="SAM" id="MobiDB-lite"/>
    </source>
</evidence>
<organism evidence="2 3">
    <name type="scientific">Streptosporangium lutulentum</name>
    <dbReference type="NCBI Taxonomy" id="1461250"/>
    <lineage>
        <taxon>Bacteria</taxon>
        <taxon>Bacillati</taxon>
        <taxon>Actinomycetota</taxon>
        <taxon>Actinomycetes</taxon>
        <taxon>Streptosporangiales</taxon>
        <taxon>Streptosporangiaceae</taxon>
        <taxon>Streptosporangium</taxon>
    </lineage>
</organism>
<keyword evidence="3" id="KW-1185">Reference proteome</keyword>
<dbReference type="RefSeq" id="WP_307557037.1">
    <property type="nucleotide sequence ID" value="NZ_JAUSQU010000001.1"/>
</dbReference>
<dbReference type="EMBL" id="JAUSQU010000001">
    <property type="protein sequence ID" value="MDP9843079.1"/>
    <property type="molecule type" value="Genomic_DNA"/>
</dbReference>
<evidence type="ECO:0008006" key="4">
    <source>
        <dbReference type="Google" id="ProtNLM"/>
    </source>
</evidence>